<gene>
    <name evidence="1" type="ORF">HNP82_001430</name>
</gene>
<dbReference type="InterPro" id="IPR046313">
    <property type="entry name" value="DUF6465"/>
</dbReference>
<comment type="caution">
    <text evidence="1">The sequence shown here is derived from an EMBL/GenBank/DDBJ whole genome shotgun (WGS) entry which is preliminary data.</text>
</comment>
<protein>
    <submittedName>
        <fullName evidence="1">Uncharacterized protein</fullName>
    </submittedName>
</protein>
<sequence length="148" mass="17130">MKKRLAKKMKKRQTECVQTQLDAGQIEKVCVQKTEKSVQAVKKNVQVTKEPVMDEQLMNQEPEAAAVDSLQDKGLSTGKSGQKVNIFCQFSQHQVERQEIINRIKNQWKSQGNMLKDLKDLVIYLKVEDNKAYYVINETEQGWITAWE</sequence>
<reference evidence="1 2" key="1">
    <citation type="submission" date="2020-08" db="EMBL/GenBank/DDBJ databases">
        <title>Genomic Encyclopedia of Type Strains, Phase IV (KMG-IV): sequencing the most valuable type-strain genomes for metagenomic binning, comparative biology and taxonomic classification.</title>
        <authorList>
            <person name="Goeker M."/>
        </authorList>
    </citation>
    <scope>NUCLEOTIDE SEQUENCE [LARGE SCALE GENOMIC DNA]</scope>
    <source>
        <strain evidence="1 2">DSM 106146</strain>
    </source>
</reference>
<dbReference type="Pfam" id="PF20069">
    <property type="entry name" value="DUF6465"/>
    <property type="match status" value="1"/>
</dbReference>
<dbReference type="Proteomes" id="UP000543642">
    <property type="component" value="Unassembled WGS sequence"/>
</dbReference>
<evidence type="ECO:0000313" key="1">
    <source>
        <dbReference type="EMBL" id="MBB5264319.1"/>
    </source>
</evidence>
<proteinExistence type="predicted"/>
<dbReference type="AlphaFoldDB" id="A0A7W8H9K6"/>
<accession>A0A7W8H9K6</accession>
<name>A0A7W8H9K6_9FIRM</name>
<evidence type="ECO:0000313" key="2">
    <source>
        <dbReference type="Proteomes" id="UP000543642"/>
    </source>
</evidence>
<keyword evidence="2" id="KW-1185">Reference proteome</keyword>
<organism evidence="1 2">
    <name type="scientific">Catenibacillus scindens</name>
    <dbReference type="NCBI Taxonomy" id="673271"/>
    <lineage>
        <taxon>Bacteria</taxon>
        <taxon>Bacillati</taxon>
        <taxon>Bacillota</taxon>
        <taxon>Clostridia</taxon>
        <taxon>Lachnospirales</taxon>
        <taxon>Lachnospiraceae</taxon>
        <taxon>Catenibacillus</taxon>
    </lineage>
</organism>
<dbReference type="EMBL" id="JACHFW010000004">
    <property type="protein sequence ID" value="MBB5264319.1"/>
    <property type="molecule type" value="Genomic_DNA"/>
</dbReference>
<dbReference type="RefSeq" id="WP_183772869.1">
    <property type="nucleotide sequence ID" value="NZ_JACHFW010000004.1"/>
</dbReference>